<evidence type="ECO:0000313" key="2">
    <source>
        <dbReference type="Proteomes" id="UP000886847"/>
    </source>
</evidence>
<gene>
    <name evidence="1" type="ORF">H9851_01950</name>
</gene>
<protein>
    <submittedName>
        <fullName evidence="1">Uncharacterized protein</fullName>
    </submittedName>
</protein>
<dbReference type="Proteomes" id="UP000886847">
    <property type="component" value="Unassembled WGS sequence"/>
</dbReference>
<sequence length="45" mass="5379">MNKQKHFEESLPEEYVLVKHVDAKNINRQAVVYEKCWYKIGINSV</sequence>
<dbReference type="AlphaFoldDB" id="A0A9D1W0N7"/>
<reference evidence="1" key="1">
    <citation type="journal article" date="2021" name="PeerJ">
        <title>Extensive microbial diversity within the chicken gut microbiome revealed by metagenomics and culture.</title>
        <authorList>
            <person name="Gilroy R."/>
            <person name="Ravi A."/>
            <person name="Getino M."/>
            <person name="Pursley I."/>
            <person name="Horton D.L."/>
            <person name="Alikhan N.F."/>
            <person name="Baker D."/>
            <person name="Gharbi K."/>
            <person name="Hall N."/>
            <person name="Watson M."/>
            <person name="Adriaenssens E.M."/>
            <person name="Foster-Nyarko E."/>
            <person name="Jarju S."/>
            <person name="Secka A."/>
            <person name="Antonio M."/>
            <person name="Oren A."/>
            <person name="Chaudhuri R.R."/>
            <person name="La Ragione R."/>
            <person name="Hildebrand F."/>
            <person name="Pallen M.J."/>
        </authorList>
    </citation>
    <scope>NUCLEOTIDE SEQUENCE</scope>
    <source>
        <strain evidence="1">2189</strain>
    </source>
</reference>
<accession>A0A9D1W0N7</accession>
<proteinExistence type="predicted"/>
<evidence type="ECO:0000313" key="1">
    <source>
        <dbReference type="EMBL" id="HIX50023.1"/>
    </source>
</evidence>
<organism evidence="1 2">
    <name type="scientific">Candidatus Borkfalkia faecavium</name>
    <dbReference type="NCBI Taxonomy" id="2838508"/>
    <lineage>
        <taxon>Bacteria</taxon>
        <taxon>Bacillati</taxon>
        <taxon>Bacillota</taxon>
        <taxon>Clostridia</taxon>
        <taxon>Christensenellales</taxon>
        <taxon>Christensenellaceae</taxon>
        <taxon>Candidatus Borkfalkia</taxon>
    </lineage>
</organism>
<comment type="caution">
    <text evidence="1">The sequence shown here is derived from an EMBL/GenBank/DDBJ whole genome shotgun (WGS) entry which is preliminary data.</text>
</comment>
<reference evidence="1" key="2">
    <citation type="submission" date="2021-04" db="EMBL/GenBank/DDBJ databases">
        <authorList>
            <person name="Gilroy R."/>
        </authorList>
    </citation>
    <scope>NUCLEOTIDE SEQUENCE</scope>
    <source>
        <strain evidence="1">2189</strain>
    </source>
</reference>
<dbReference type="EMBL" id="DXEW01000008">
    <property type="protein sequence ID" value="HIX50023.1"/>
    <property type="molecule type" value="Genomic_DNA"/>
</dbReference>
<name>A0A9D1W0N7_9FIRM</name>